<feature type="region of interest" description="Disordered" evidence="1">
    <location>
        <begin position="27"/>
        <end position="48"/>
    </location>
</feature>
<name>A0A453PMI5_AEGTS</name>
<reference evidence="3" key="2">
    <citation type="journal article" date="2017" name="Nat. Plants">
        <title>The Aegilops tauschii genome reveals multiple impacts of transposons.</title>
        <authorList>
            <person name="Zhao G."/>
            <person name="Zou C."/>
            <person name="Li K."/>
            <person name="Wang K."/>
            <person name="Li T."/>
            <person name="Gao L."/>
            <person name="Zhang X."/>
            <person name="Wang H."/>
            <person name="Yang Z."/>
            <person name="Liu X."/>
            <person name="Jiang W."/>
            <person name="Mao L."/>
            <person name="Kong X."/>
            <person name="Jiao Y."/>
            <person name="Jia J."/>
        </authorList>
    </citation>
    <scope>NUCLEOTIDE SEQUENCE [LARGE SCALE GENOMIC DNA]</scope>
    <source>
        <strain evidence="3">cv. AL8/78</strain>
    </source>
</reference>
<dbReference type="AlphaFoldDB" id="A0A453PMI5"/>
<reference evidence="2" key="3">
    <citation type="journal article" date="2017" name="Nature">
        <title>Genome sequence of the progenitor of the wheat D genome Aegilops tauschii.</title>
        <authorList>
            <person name="Luo M.C."/>
            <person name="Gu Y.Q."/>
            <person name="Puiu D."/>
            <person name="Wang H."/>
            <person name="Twardziok S.O."/>
            <person name="Deal K.R."/>
            <person name="Huo N."/>
            <person name="Zhu T."/>
            <person name="Wang L."/>
            <person name="Wang Y."/>
            <person name="McGuire P.E."/>
            <person name="Liu S."/>
            <person name="Long H."/>
            <person name="Ramasamy R.K."/>
            <person name="Rodriguez J.C."/>
            <person name="Van S.L."/>
            <person name="Yuan L."/>
            <person name="Wang Z."/>
            <person name="Xia Z."/>
            <person name="Xiao L."/>
            <person name="Anderson O.D."/>
            <person name="Ouyang S."/>
            <person name="Liang Y."/>
            <person name="Zimin A.V."/>
            <person name="Pertea G."/>
            <person name="Qi P."/>
            <person name="Bennetzen J.L."/>
            <person name="Dai X."/>
            <person name="Dawson M.W."/>
            <person name="Muller H.G."/>
            <person name="Kugler K."/>
            <person name="Rivarola-Duarte L."/>
            <person name="Spannagl M."/>
            <person name="Mayer K.F.X."/>
            <person name="Lu F.H."/>
            <person name="Bevan M.W."/>
            <person name="Leroy P."/>
            <person name="Li P."/>
            <person name="You F.M."/>
            <person name="Sun Q."/>
            <person name="Liu Z."/>
            <person name="Lyons E."/>
            <person name="Wicker T."/>
            <person name="Salzberg S.L."/>
            <person name="Devos K.M."/>
            <person name="Dvorak J."/>
        </authorList>
    </citation>
    <scope>NUCLEOTIDE SEQUENCE [LARGE SCALE GENOMIC DNA]</scope>
    <source>
        <strain evidence="2">cv. AL8/78</strain>
    </source>
</reference>
<dbReference type="EnsemblPlants" id="AET6Gv20781900.25">
    <property type="protein sequence ID" value="AET6Gv20781900.25"/>
    <property type="gene ID" value="AET6Gv20781900"/>
</dbReference>
<protein>
    <submittedName>
        <fullName evidence="2">Uncharacterized protein</fullName>
    </submittedName>
</protein>
<proteinExistence type="predicted"/>
<evidence type="ECO:0000313" key="2">
    <source>
        <dbReference type="EnsemblPlants" id="AET6Gv20781900.25"/>
    </source>
</evidence>
<reference evidence="3" key="1">
    <citation type="journal article" date="2014" name="Science">
        <title>Ancient hybridizations among the ancestral genomes of bread wheat.</title>
        <authorList>
            <consortium name="International Wheat Genome Sequencing Consortium,"/>
            <person name="Marcussen T."/>
            <person name="Sandve S.R."/>
            <person name="Heier L."/>
            <person name="Spannagl M."/>
            <person name="Pfeifer M."/>
            <person name="Jakobsen K.S."/>
            <person name="Wulff B.B."/>
            <person name="Steuernagel B."/>
            <person name="Mayer K.F."/>
            <person name="Olsen O.A."/>
        </authorList>
    </citation>
    <scope>NUCLEOTIDE SEQUENCE [LARGE SCALE GENOMIC DNA]</scope>
    <source>
        <strain evidence="3">cv. AL8/78</strain>
    </source>
</reference>
<evidence type="ECO:0000313" key="3">
    <source>
        <dbReference type="Proteomes" id="UP000015105"/>
    </source>
</evidence>
<dbReference type="Gramene" id="AET6Gv20781900.25">
    <property type="protein sequence ID" value="AET6Gv20781900.25"/>
    <property type="gene ID" value="AET6Gv20781900"/>
</dbReference>
<evidence type="ECO:0000256" key="1">
    <source>
        <dbReference type="SAM" id="MobiDB-lite"/>
    </source>
</evidence>
<dbReference type="Proteomes" id="UP000015105">
    <property type="component" value="Chromosome 6D"/>
</dbReference>
<sequence>AATPFLLHGSAPLPRASLRRLCMDEEVEGTSKDHAEQGRNGVAGERAVSGETKMLLSRGRRSAGFSSPPAACTPRRCLLVIRSS</sequence>
<reference evidence="2" key="4">
    <citation type="submission" date="2019-03" db="UniProtKB">
        <authorList>
            <consortium name="EnsemblPlants"/>
        </authorList>
    </citation>
    <scope>IDENTIFICATION</scope>
</reference>
<reference evidence="2" key="5">
    <citation type="journal article" date="2021" name="G3 (Bethesda)">
        <title>Aegilops tauschii genome assembly Aet v5.0 features greater sequence contiguity and improved annotation.</title>
        <authorList>
            <person name="Wang L."/>
            <person name="Zhu T."/>
            <person name="Rodriguez J.C."/>
            <person name="Deal K.R."/>
            <person name="Dubcovsky J."/>
            <person name="McGuire P.E."/>
            <person name="Lux T."/>
            <person name="Spannagl M."/>
            <person name="Mayer K.F.X."/>
            <person name="Baldrich P."/>
            <person name="Meyers B.C."/>
            <person name="Huo N."/>
            <person name="Gu Y.Q."/>
            <person name="Zhou H."/>
            <person name="Devos K.M."/>
            <person name="Bennetzen J.L."/>
            <person name="Unver T."/>
            <person name="Budak H."/>
            <person name="Gulick P.J."/>
            <person name="Galiba G."/>
            <person name="Kalapos B."/>
            <person name="Nelson D.R."/>
            <person name="Li P."/>
            <person name="You F.M."/>
            <person name="Luo M.C."/>
            <person name="Dvorak J."/>
        </authorList>
    </citation>
    <scope>NUCLEOTIDE SEQUENCE [LARGE SCALE GENOMIC DNA]</scope>
    <source>
        <strain evidence="2">cv. AL8/78</strain>
    </source>
</reference>
<keyword evidence="3" id="KW-1185">Reference proteome</keyword>
<accession>A0A453PMI5</accession>
<organism evidence="2 3">
    <name type="scientific">Aegilops tauschii subsp. strangulata</name>
    <name type="common">Goatgrass</name>
    <dbReference type="NCBI Taxonomy" id="200361"/>
    <lineage>
        <taxon>Eukaryota</taxon>
        <taxon>Viridiplantae</taxon>
        <taxon>Streptophyta</taxon>
        <taxon>Embryophyta</taxon>
        <taxon>Tracheophyta</taxon>
        <taxon>Spermatophyta</taxon>
        <taxon>Magnoliopsida</taxon>
        <taxon>Liliopsida</taxon>
        <taxon>Poales</taxon>
        <taxon>Poaceae</taxon>
        <taxon>BOP clade</taxon>
        <taxon>Pooideae</taxon>
        <taxon>Triticodae</taxon>
        <taxon>Triticeae</taxon>
        <taxon>Triticinae</taxon>
        <taxon>Aegilops</taxon>
    </lineage>
</organism>